<accession>A0A521D418</accession>
<dbReference type="AlphaFoldDB" id="A0A521D418"/>
<name>A0A521D418_9SPHI</name>
<sequence>MNLSFNITAACLMTTFAGTMGVAQAQMQPLSEQMASTAMDIWKDSLSVSGNPVKWSYDQGVILEGIDAIWRRTGNADYFRYMQTQMNYFVTADGNIRSYTAESQNIDNIKNGRSLLTLYKVTGQQKYFKAATLLWQQLQTQPRTKEGGFWHKKIYPNQMWLDGLYMGEPFYAEYAALIQDEKAFDDIANQFIYMENHSRDAKTGLMYHGWDESKEQKWADPKTGTSPHFWGRAMGWYAMALVDVLDNFPASHPKRKELLAILSRVAKAAEDYQDPKTGVWYDILNLPERKGNYLESSASAMFVYALQKGVRKGYLPAAYTAVAKKGYAGIQKEFVEQRSAGKINLKGTVSVSGLGGTPYRDGSFEYYMREKVITNDGKGVGAFLLAANEMDLAAIPKKGMGKTVMLDYFFNSEVKKDQSGHDIQWHYKWEEMSNGGYSLWGEVFQQKGFKLTSLRTAPTAANLKNAAVYIIADPDIVKENPKPNYIGAAHITAITNWVKAGGVLVIMANDTGNVELDHLNELTSKFGISFNKDSKNRVTGNKFEMGSIMIPASNAIFKHTKQIYVKEYSTLALKAPAKSALQDKEGNAVMAVAHLGKGTVYAIGDPWLYNEYTDGRKIPAQYENFSAAGDLSNWIADQLPVVNKK</sequence>
<keyword evidence="4" id="KW-1185">Reference proteome</keyword>
<dbReference type="PANTHER" id="PTHR33886">
    <property type="entry name" value="UNSATURATED RHAMNOGALACTURONAN HYDROLASE (EUROFUNG)"/>
    <property type="match status" value="1"/>
</dbReference>
<proteinExistence type="predicted"/>
<evidence type="ECO:0000256" key="2">
    <source>
        <dbReference type="SAM" id="SignalP"/>
    </source>
</evidence>
<reference evidence="3 4" key="1">
    <citation type="submission" date="2017-05" db="EMBL/GenBank/DDBJ databases">
        <authorList>
            <person name="Varghese N."/>
            <person name="Submissions S."/>
        </authorList>
    </citation>
    <scope>NUCLEOTIDE SEQUENCE [LARGE SCALE GENOMIC DNA]</scope>
    <source>
        <strain evidence="3 4">DSM 19036</strain>
    </source>
</reference>
<evidence type="ECO:0000313" key="3">
    <source>
        <dbReference type="EMBL" id="SMO65811.1"/>
    </source>
</evidence>
<organism evidence="3 4">
    <name type="scientific">Pedobacter westerhofensis</name>
    <dbReference type="NCBI Taxonomy" id="425512"/>
    <lineage>
        <taxon>Bacteria</taxon>
        <taxon>Pseudomonadati</taxon>
        <taxon>Bacteroidota</taxon>
        <taxon>Sphingobacteriia</taxon>
        <taxon>Sphingobacteriales</taxon>
        <taxon>Sphingobacteriaceae</taxon>
        <taxon>Pedobacter</taxon>
    </lineage>
</organism>
<evidence type="ECO:0000313" key="4">
    <source>
        <dbReference type="Proteomes" id="UP000320300"/>
    </source>
</evidence>
<dbReference type="InterPro" id="IPR010905">
    <property type="entry name" value="Glyco_hydro_88"/>
</dbReference>
<dbReference type="EMBL" id="FXTN01000004">
    <property type="protein sequence ID" value="SMO65811.1"/>
    <property type="molecule type" value="Genomic_DNA"/>
</dbReference>
<dbReference type="InterPro" id="IPR012341">
    <property type="entry name" value="6hp_glycosidase-like_sf"/>
</dbReference>
<feature type="signal peptide" evidence="2">
    <location>
        <begin position="1"/>
        <end position="25"/>
    </location>
</feature>
<dbReference type="InterPro" id="IPR008928">
    <property type="entry name" value="6-hairpin_glycosidase_sf"/>
</dbReference>
<dbReference type="GO" id="GO:0016787">
    <property type="term" value="F:hydrolase activity"/>
    <property type="evidence" value="ECO:0007669"/>
    <property type="project" value="UniProtKB-KW"/>
</dbReference>
<protein>
    <submittedName>
        <fullName evidence="3">Unsaturated rhamnogalacturonyl hydrolase</fullName>
    </submittedName>
</protein>
<feature type="chain" id="PRO_5022220309" evidence="2">
    <location>
        <begin position="26"/>
        <end position="645"/>
    </location>
</feature>
<keyword evidence="2" id="KW-0732">Signal</keyword>
<dbReference type="SUPFAM" id="SSF52317">
    <property type="entry name" value="Class I glutamine amidotransferase-like"/>
    <property type="match status" value="1"/>
</dbReference>
<dbReference type="PANTHER" id="PTHR33886:SF8">
    <property type="entry name" value="UNSATURATED RHAMNOGALACTURONAN HYDROLASE (EUROFUNG)"/>
    <property type="match status" value="1"/>
</dbReference>
<dbReference type="InterPro" id="IPR029062">
    <property type="entry name" value="Class_I_gatase-like"/>
</dbReference>
<gene>
    <name evidence="3" type="ORF">SAMN06265348_104406</name>
</gene>
<dbReference type="Proteomes" id="UP000320300">
    <property type="component" value="Unassembled WGS sequence"/>
</dbReference>
<dbReference type="GO" id="GO:0005975">
    <property type="term" value="P:carbohydrate metabolic process"/>
    <property type="evidence" value="ECO:0007669"/>
    <property type="project" value="InterPro"/>
</dbReference>
<evidence type="ECO:0000256" key="1">
    <source>
        <dbReference type="ARBA" id="ARBA00022801"/>
    </source>
</evidence>
<dbReference type="InterPro" id="IPR052043">
    <property type="entry name" value="PolySaccharide_Degr_Enz"/>
</dbReference>
<dbReference type="Pfam" id="PF07470">
    <property type="entry name" value="Glyco_hydro_88"/>
    <property type="match status" value="1"/>
</dbReference>
<dbReference type="Gene3D" id="1.50.10.10">
    <property type="match status" value="1"/>
</dbReference>
<dbReference type="RefSeq" id="WP_246101446.1">
    <property type="nucleotide sequence ID" value="NZ_CBCSJO010000001.1"/>
</dbReference>
<dbReference type="SUPFAM" id="SSF48208">
    <property type="entry name" value="Six-hairpin glycosidases"/>
    <property type="match status" value="1"/>
</dbReference>
<keyword evidence="1 3" id="KW-0378">Hydrolase</keyword>